<dbReference type="Proteomes" id="UP000696280">
    <property type="component" value="Unassembled WGS sequence"/>
</dbReference>
<organism evidence="1 2">
    <name type="scientific">Hymenoscyphus fraxineus</name>
    <dbReference type="NCBI Taxonomy" id="746836"/>
    <lineage>
        <taxon>Eukaryota</taxon>
        <taxon>Fungi</taxon>
        <taxon>Dikarya</taxon>
        <taxon>Ascomycota</taxon>
        <taxon>Pezizomycotina</taxon>
        <taxon>Leotiomycetes</taxon>
        <taxon>Helotiales</taxon>
        <taxon>Helotiaceae</taxon>
        <taxon>Hymenoscyphus</taxon>
    </lineage>
</organism>
<gene>
    <name evidence="1" type="ORF">HYFRA_00002292</name>
</gene>
<evidence type="ECO:0000313" key="1">
    <source>
        <dbReference type="EMBL" id="CAG8960755.1"/>
    </source>
</evidence>
<proteinExistence type="predicted"/>
<dbReference type="OrthoDB" id="3567944at2759"/>
<reference evidence="1" key="1">
    <citation type="submission" date="2021-07" db="EMBL/GenBank/DDBJ databases">
        <authorList>
            <person name="Durling M."/>
        </authorList>
    </citation>
    <scope>NUCLEOTIDE SEQUENCE</scope>
</reference>
<name>A0A9N9PYV4_9HELO</name>
<protein>
    <submittedName>
        <fullName evidence="1">Uncharacterized protein</fullName>
    </submittedName>
</protein>
<dbReference type="AlphaFoldDB" id="A0A9N9PYV4"/>
<sequence>MEPTLLGINWDARRIILEFLLVSEHPIRPNHANRSENNTTTPNFTNISRTCTQLRNEANVIFFQKNEFFFDTSTKNEFLYFPTEPTCYFSPEFLSSFKASPKKLLMEKVTVSWVDESDWFRHEIANGFERLEVASNAIEALKSTNKVRKLEFLIRVPPYLHLCDGHYKIFLEQENLPVVPRELKSPEEASEDEWRGHPLKHRRKYRKSDYAKTQKHNTDKWDWDRIFAALEFIRDLDVGATVRFEEVSDMLSKEYSYADFILPGSVLKSECDWFAIQCIRESIMRLDRGDNMKQQKELFKSIAQAAGPVEFRY</sequence>
<evidence type="ECO:0000313" key="2">
    <source>
        <dbReference type="Proteomes" id="UP000696280"/>
    </source>
</evidence>
<accession>A0A9N9PYV4</accession>
<keyword evidence="2" id="KW-1185">Reference proteome</keyword>
<comment type="caution">
    <text evidence="1">The sequence shown here is derived from an EMBL/GenBank/DDBJ whole genome shotgun (WGS) entry which is preliminary data.</text>
</comment>
<dbReference type="EMBL" id="CAJVRL010000103">
    <property type="protein sequence ID" value="CAG8960755.1"/>
    <property type="molecule type" value="Genomic_DNA"/>
</dbReference>